<accession>A0A358E1Z2</accession>
<name>A0A358E1Z2_9ALTE</name>
<sequence>MLIEIERFLSEHPEHSVERFQRLPFLSFLVVEWLFEVTPNKSTRVATKRDVYWFVNRLFELNGKTTAGNNSDSLILFMRPLINNQFWIQHRNEYWLRALINQFEIFHPDNTSPFDNEFKQATGIKLTDFFVIVSYVYFGMRAENRRLNYIQIVKYLHPYYSLETIAKSIRIIAGTPTQLQDFLCNTFPREVTDTVTIAETRLLHKPILITEGYLYCADVTLLGRGIAEAALNHFVRKNTAGFRKRFGLAFEHYVNVCLSRPDISYLRETDVEAIYKGAGISGKVTDFLVTGDDGCVFVEAKGVVPRAETLCTANPYLIKRQLKDSIIKGIKQIVECAYLLDGASNQFSAVKKERFGLIVTQGEFLLKRGIDIAQDIAPHEIKSLTKKFGEPIPYNNIFVCSIQDFEYLTGIAKQQPDFLLAFLRHCCREDADPITMKMMMVQHIETFFKVLIPGDEEYTRLESRGLKDNRLFDKTIDVMSDCHAYWKGKLISTTYDKSISLQRMLQAT</sequence>
<organism evidence="1 2">
    <name type="scientific">Alteromonas australica</name>
    <dbReference type="NCBI Taxonomy" id="589873"/>
    <lineage>
        <taxon>Bacteria</taxon>
        <taxon>Pseudomonadati</taxon>
        <taxon>Pseudomonadota</taxon>
        <taxon>Gammaproteobacteria</taxon>
        <taxon>Alteromonadales</taxon>
        <taxon>Alteromonadaceae</taxon>
        <taxon>Alteromonas/Salinimonas group</taxon>
        <taxon>Alteromonas</taxon>
    </lineage>
</organism>
<evidence type="ECO:0000313" key="1">
    <source>
        <dbReference type="EMBL" id="HBU52544.1"/>
    </source>
</evidence>
<proteinExistence type="predicted"/>
<comment type="caution">
    <text evidence="1">The sequence shown here is derived from an EMBL/GenBank/DDBJ whole genome shotgun (WGS) entry which is preliminary data.</text>
</comment>
<dbReference type="EMBL" id="DONK01000231">
    <property type="protein sequence ID" value="HBU52544.1"/>
    <property type="molecule type" value="Genomic_DNA"/>
</dbReference>
<dbReference type="Proteomes" id="UP000264779">
    <property type="component" value="Unassembled WGS sequence"/>
</dbReference>
<reference evidence="1 2" key="1">
    <citation type="journal article" date="2018" name="Nat. Biotechnol.">
        <title>A standardized bacterial taxonomy based on genome phylogeny substantially revises the tree of life.</title>
        <authorList>
            <person name="Parks D.H."/>
            <person name="Chuvochina M."/>
            <person name="Waite D.W."/>
            <person name="Rinke C."/>
            <person name="Skarshewski A."/>
            <person name="Chaumeil P.A."/>
            <person name="Hugenholtz P."/>
        </authorList>
    </citation>
    <scope>NUCLEOTIDE SEQUENCE [LARGE SCALE GENOMIC DNA]</scope>
    <source>
        <strain evidence="1">UBA11621</strain>
    </source>
</reference>
<dbReference type="AlphaFoldDB" id="A0A358E1Z2"/>
<protein>
    <submittedName>
        <fullName evidence="1">Uncharacterized protein</fullName>
    </submittedName>
</protein>
<evidence type="ECO:0000313" key="2">
    <source>
        <dbReference type="Proteomes" id="UP000264779"/>
    </source>
</evidence>
<gene>
    <name evidence="1" type="ORF">DEB45_14935</name>
</gene>